<organism evidence="4 5">
    <name type="scientific">Shewanella electrodiphila</name>
    <dbReference type="NCBI Taxonomy" id="934143"/>
    <lineage>
        <taxon>Bacteria</taxon>
        <taxon>Pseudomonadati</taxon>
        <taxon>Pseudomonadota</taxon>
        <taxon>Gammaproteobacteria</taxon>
        <taxon>Alteromonadales</taxon>
        <taxon>Shewanellaceae</taxon>
        <taxon>Shewanella</taxon>
    </lineage>
</organism>
<dbReference type="InterPro" id="IPR052172">
    <property type="entry name" value="UxaA_altronate/galactarate_dh"/>
</dbReference>
<dbReference type="InterPro" id="IPR007392">
    <property type="entry name" value="GD_AH_second"/>
</dbReference>
<dbReference type="EMBL" id="JAKIKU010000003">
    <property type="protein sequence ID" value="MCL1044974.1"/>
    <property type="molecule type" value="Genomic_DNA"/>
</dbReference>
<name>A0ABT0KMH6_9GAMM</name>
<keyword evidence="5" id="KW-1185">Reference proteome</keyword>
<keyword evidence="2" id="KW-0456">Lyase</keyword>
<gene>
    <name evidence="4" type="ORF">L2737_06475</name>
</gene>
<comment type="similarity">
    <text evidence="1">Belongs to the UxaA family.</text>
</comment>
<reference evidence="4 5" key="1">
    <citation type="submission" date="2022-01" db="EMBL/GenBank/DDBJ databases">
        <title>Whole genome-based taxonomy of the Shewanellaceae.</title>
        <authorList>
            <person name="Martin-Rodriguez A.J."/>
        </authorList>
    </citation>
    <scope>NUCLEOTIDE SEQUENCE [LARGE SCALE GENOMIC DNA]</scope>
    <source>
        <strain evidence="4 5">DSM 24955</strain>
    </source>
</reference>
<evidence type="ECO:0000313" key="4">
    <source>
        <dbReference type="EMBL" id="MCL1044974.1"/>
    </source>
</evidence>
<dbReference type="Pfam" id="PF08666">
    <property type="entry name" value="SAF"/>
    <property type="match status" value="1"/>
</dbReference>
<dbReference type="PANTHER" id="PTHR30536">
    <property type="entry name" value="ALTRONATE/GALACTARATE DEHYDRATASE"/>
    <property type="match status" value="1"/>
</dbReference>
<evidence type="ECO:0000256" key="2">
    <source>
        <dbReference type="ARBA" id="ARBA00023239"/>
    </source>
</evidence>
<sequence>MQDLISPTRNKALRRYIQVHPEDNVAVAIEPLKQGELFTFNNKQVTLFNDIPKGHKFALSALDIAEDIRKYGFTIGITTSAIQAGEHIHSHNSKTKLDGTETYHYSSEPVSQPSLKDIPSFDGYLRHNGLVGIRNELWIVNTVGCVNQTAKRIADLCKKQFTEAADNFIAITHPYGCSQLGDDLVNTQKILRSLLGHANAGAVLVIGLGCENNQLMQLIGDATGLDKQRIKFFNSQEVDDEVEQGLDYAKDLLNELATDKRSPQPVSKLTLGMKCGGSDGFSGLTANPVVGRITDMLTQFGGRVILTETPEMFGAEQVLMDRALNSNIFDQIVDLVDEFKQYFITNNQPIYENPSPGNKAGGLTTLEEKSLGAIQKGGQAVINEVIGYGEVASQTPGLTLLQSPGNDAVSSTALAAAGANIVLFTTGRGTPLGFPVPTIKISSNSALAIRKKHWIDFNAGQILDANVSIDQCAQSLFDYIIEVASGKCTNNELNDNREIAIWKNGVTL</sequence>
<proteinExistence type="inferred from homology"/>
<evidence type="ECO:0000259" key="3">
    <source>
        <dbReference type="SMART" id="SM00858"/>
    </source>
</evidence>
<evidence type="ECO:0000313" key="5">
    <source>
        <dbReference type="Proteomes" id="UP001202134"/>
    </source>
</evidence>
<dbReference type="SMART" id="SM00858">
    <property type="entry name" value="SAF"/>
    <property type="match status" value="1"/>
</dbReference>
<dbReference type="InterPro" id="IPR044144">
    <property type="entry name" value="SAF_UxaA/GarD"/>
</dbReference>
<dbReference type="InterPro" id="IPR013974">
    <property type="entry name" value="SAF"/>
</dbReference>
<protein>
    <submittedName>
        <fullName evidence="4">Altronate dehydratase family protein</fullName>
    </submittedName>
</protein>
<dbReference type="PANTHER" id="PTHR30536:SF5">
    <property type="entry name" value="ALTRONATE DEHYDRATASE"/>
    <property type="match status" value="1"/>
</dbReference>
<dbReference type="Pfam" id="PF04295">
    <property type="entry name" value="GD_AH_second"/>
    <property type="match status" value="1"/>
</dbReference>
<dbReference type="Gene3D" id="2.30.130.110">
    <property type="match status" value="1"/>
</dbReference>
<evidence type="ECO:0000256" key="1">
    <source>
        <dbReference type="ARBA" id="ARBA00010986"/>
    </source>
</evidence>
<dbReference type="Pfam" id="PF20629">
    <property type="entry name" value="GD_AH_C"/>
    <property type="match status" value="1"/>
</dbReference>
<dbReference type="CDD" id="cd11613">
    <property type="entry name" value="SAF_AH_GD"/>
    <property type="match status" value="1"/>
</dbReference>
<comment type="caution">
    <text evidence="4">The sequence shown here is derived from an EMBL/GenBank/DDBJ whole genome shotgun (WGS) entry which is preliminary data.</text>
</comment>
<dbReference type="InterPro" id="IPR048332">
    <property type="entry name" value="GD_AH_C"/>
</dbReference>
<dbReference type="Proteomes" id="UP001202134">
    <property type="component" value="Unassembled WGS sequence"/>
</dbReference>
<accession>A0ABT0KMH6</accession>
<dbReference type="RefSeq" id="WP_248955190.1">
    <property type="nucleotide sequence ID" value="NZ_JAKIKU010000003.1"/>
</dbReference>
<feature type="domain" description="SAF" evidence="3">
    <location>
        <begin position="23"/>
        <end position="94"/>
    </location>
</feature>